<dbReference type="InterPro" id="IPR013780">
    <property type="entry name" value="Glyco_hydro_b"/>
</dbReference>
<keyword evidence="3" id="KW-0949">S-adenosyl-L-methionine</keyword>
<dbReference type="EMBL" id="MCIF01000002">
    <property type="protein sequence ID" value="RAQ95324.1"/>
    <property type="molecule type" value="Genomic_DNA"/>
</dbReference>
<accession>A0A328VJN5</accession>
<sequence>MGQLLDQLNSRPAERPSLLLLTPGEWQDYALLDSGAGARLERLGPYRFVRPEPQALWQPALPRKLWEKADAIFVSGAPLSEEQEQHGRWQFRHPLEPRWMVRYKDLSFWAAPTPFRHLGVFPEQASHWNWLADLVRAVAPRRPVRVLNLFGYTGLASLAAASAGASVTHVDASKKVLEWARANQALSGLSSRPIRWIVDDALKFVQREVRRGSRYDGVIIDPPKFGRGPRGEVWKLQESLPTLLATCRSLLSEEPLFVVLTTYAIRASALSLYYALAEMMRGYGGTITTGEMVLVEESAQRLLSTAIFARWSYDPQRP</sequence>
<dbReference type="PANTHER" id="PTHR43042:SF2">
    <property type="entry name" value="SAM-DEPENDENT METHYLTRANSFERASE"/>
    <property type="match status" value="1"/>
</dbReference>
<keyword evidence="1 5" id="KW-0489">Methyltransferase</keyword>
<dbReference type="Gene3D" id="2.60.40.1180">
    <property type="entry name" value="Golgi alpha-mannosidase II"/>
    <property type="match status" value="1"/>
</dbReference>
<dbReference type="Pfam" id="PF10672">
    <property type="entry name" value="Methyltrans_SAM"/>
    <property type="match status" value="1"/>
</dbReference>
<keyword evidence="6" id="KW-1185">Reference proteome</keyword>
<comment type="caution">
    <text evidence="5">The sequence shown here is derived from an EMBL/GenBank/DDBJ whole genome shotgun (WGS) entry which is preliminary data.</text>
</comment>
<evidence type="ECO:0000313" key="5">
    <source>
        <dbReference type="EMBL" id="RAQ95324.1"/>
    </source>
</evidence>
<dbReference type="OrthoDB" id="9805492at2"/>
<dbReference type="SUPFAM" id="SSF53335">
    <property type="entry name" value="S-adenosyl-L-methionine-dependent methyltransferases"/>
    <property type="match status" value="1"/>
</dbReference>
<dbReference type="Gene3D" id="3.40.50.150">
    <property type="entry name" value="Vaccinia Virus protein VP39"/>
    <property type="match status" value="1"/>
</dbReference>
<gene>
    <name evidence="5" type="ORF">A4R35_07235</name>
</gene>
<reference evidence="5 6" key="1">
    <citation type="submission" date="2016-08" db="EMBL/GenBank/DDBJ databases">
        <title>Analysis of Carbohydrate Active Enzymes in Thermogemmatispora T81 Reveals Carbohydrate Degradation Ability.</title>
        <authorList>
            <person name="Tomazini A."/>
            <person name="Lal S."/>
            <person name="Stott M."/>
            <person name="Henrissat B."/>
            <person name="Polikarpov I."/>
            <person name="Sparling R."/>
            <person name="Levin D.B."/>
        </authorList>
    </citation>
    <scope>NUCLEOTIDE SEQUENCE [LARGE SCALE GENOMIC DNA]</scope>
    <source>
        <strain evidence="5 6">T81</strain>
    </source>
</reference>
<keyword evidence="2 5" id="KW-0808">Transferase</keyword>
<dbReference type="GO" id="GO:0032259">
    <property type="term" value="P:methylation"/>
    <property type="evidence" value="ECO:0007669"/>
    <property type="project" value="UniProtKB-KW"/>
</dbReference>
<feature type="domain" description="S-adenosylmethionine-dependent methyltransferase" evidence="4">
    <location>
        <begin position="144"/>
        <end position="229"/>
    </location>
</feature>
<organism evidence="5 6">
    <name type="scientific">Thermogemmatispora tikiterensis</name>
    <dbReference type="NCBI Taxonomy" id="1825093"/>
    <lineage>
        <taxon>Bacteria</taxon>
        <taxon>Bacillati</taxon>
        <taxon>Chloroflexota</taxon>
        <taxon>Ktedonobacteria</taxon>
        <taxon>Thermogemmatisporales</taxon>
        <taxon>Thermogemmatisporaceae</taxon>
        <taxon>Thermogemmatispora</taxon>
    </lineage>
</organism>
<dbReference type="AlphaFoldDB" id="A0A328VJN5"/>
<evidence type="ECO:0000256" key="3">
    <source>
        <dbReference type="ARBA" id="ARBA00022691"/>
    </source>
</evidence>
<dbReference type="Proteomes" id="UP000248706">
    <property type="component" value="Unassembled WGS sequence"/>
</dbReference>
<dbReference type="GO" id="GO:0008168">
    <property type="term" value="F:methyltransferase activity"/>
    <property type="evidence" value="ECO:0007669"/>
    <property type="project" value="UniProtKB-KW"/>
</dbReference>
<dbReference type="InterPro" id="IPR019614">
    <property type="entry name" value="SAM-dep_methyl-trfase"/>
</dbReference>
<evidence type="ECO:0000256" key="1">
    <source>
        <dbReference type="ARBA" id="ARBA00022603"/>
    </source>
</evidence>
<dbReference type="InterPro" id="IPR029063">
    <property type="entry name" value="SAM-dependent_MTases_sf"/>
</dbReference>
<evidence type="ECO:0000313" key="6">
    <source>
        <dbReference type="Proteomes" id="UP000248706"/>
    </source>
</evidence>
<name>A0A328VJN5_9CHLR</name>
<proteinExistence type="predicted"/>
<evidence type="ECO:0000256" key="2">
    <source>
        <dbReference type="ARBA" id="ARBA00022679"/>
    </source>
</evidence>
<evidence type="ECO:0000259" key="4">
    <source>
        <dbReference type="Pfam" id="PF10672"/>
    </source>
</evidence>
<protein>
    <submittedName>
        <fullName evidence="5">SAM-dependent methyltransferase</fullName>
    </submittedName>
</protein>
<dbReference type="PANTHER" id="PTHR43042">
    <property type="entry name" value="SAM-DEPENDENT METHYLTRANSFERASE"/>
    <property type="match status" value="1"/>
</dbReference>